<dbReference type="Proteomes" id="UP001230188">
    <property type="component" value="Unassembled WGS sequence"/>
</dbReference>
<keyword evidence="4" id="KW-1185">Reference proteome</keyword>
<evidence type="ECO:0000313" key="4">
    <source>
        <dbReference type="Proteomes" id="UP001230188"/>
    </source>
</evidence>
<dbReference type="Pfam" id="PF22053">
    <property type="entry name" value="DUF6938"/>
    <property type="match status" value="1"/>
</dbReference>
<gene>
    <name evidence="3" type="ORF">CTAYLR_001819</name>
</gene>
<sequence>MQRRTLVLIAVFGAFVAAMGRVTMSFVRDEYAQLSGLIGWLGIDEFTGEEASAAQQAQVVALDRFTGAWKLDGSGVVALEWSASPHVSGLRVTRKRGSGGAALSARESTTSLVVGTIRMGFGHHRIAYAACSWGLAAREFEGVYFHDLLSIESPEADLIRDTDKLYRRSSKLATELGGPFEWFHGMMTSSGDATSLRTTALVAARLAPLVRGLPRGCPFVATHSLVALAVALANVTQNLANLVIDNHPQWFVASPRALNLVQGPRNYLGFLAKNNNDAGSSDYRLAGHWVPKEIVDNVPEDCTRRVRRARANAKPPLRILVPVGGAGAQRAFITSLVRALAPMIKAGRVSLVLNAGDHADIRDALAKELDASFGAYAVVATIDQARDLAASMRRSDLEDPPVTLMAFVDYFAAVAATDVLVRSVDLLACKPSELAFYSVPKLMIRRVGDHEAFSANRANELADGTEEVRTVAAAVNYVNLFATNPDPLVLMNNAIIRNTKNGIYDGCKFAIRTLANNVSSSADDDDDDDDDDL</sequence>
<comment type="caution">
    <text evidence="3">The sequence shown here is derived from an EMBL/GenBank/DDBJ whole genome shotgun (WGS) entry which is preliminary data.</text>
</comment>
<dbReference type="InterPro" id="IPR054217">
    <property type="entry name" value="DUF6937"/>
</dbReference>
<dbReference type="Pfam" id="PF22052">
    <property type="entry name" value="DUF6937"/>
    <property type="match status" value="1"/>
</dbReference>
<protein>
    <submittedName>
        <fullName evidence="3">Uncharacterized protein</fullName>
    </submittedName>
</protein>
<accession>A0AAD7U873</accession>
<name>A0AAD7U873_9STRA</name>
<dbReference type="InterPro" id="IPR054218">
    <property type="entry name" value="DUF6938"/>
</dbReference>
<feature type="domain" description="DUF6937" evidence="1">
    <location>
        <begin position="106"/>
        <end position="270"/>
    </location>
</feature>
<organism evidence="3 4">
    <name type="scientific">Chrysophaeum taylorii</name>
    <dbReference type="NCBI Taxonomy" id="2483200"/>
    <lineage>
        <taxon>Eukaryota</taxon>
        <taxon>Sar</taxon>
        <taxon>Stramenopiles</taxon>
        <taxon>Ochrophyta</taxon>
        <taxon>Pelagophyceae</taxon>
        <taxon>Pelagomonadales</taxon>
        <taxon>Pelagomonadaceae</taxon>
        <taxon>Chrysophaeum</taxon>
    </lineage>
</organism>
<proteinExistence type="predicted"/>
<reference evidence="3" key="1">
    <citation type="submission" date="2023-01" db="EMBL/GenBank/DDBJ databases">
        <title>Metagenome sequencing of chrysophaentin producing Chrysophaeum taylorii.</title>
        <authorList>
            <person name="Davison J."/>
            <person name="Bewley C."/>
        </authorList>
    </citation>
    <scope>NUCLEOTIDE SEQUENCE</scope>
    <source>
        <strain evidence="3">NIES-1699</strain>
    </source>
</reference>
<feature type="domain" description="DUF6938" evidence="2">
    <location>
        <begin position="282"/>
        <end position="513"/>
    </location>
</feature>
<evidence type="ECO:0000259" key="1">
    <source>
        <dbReference type="Pfam" id="PF22052"/>
    </source>
</evidence>
<evidence type="ECO:0000313" key="3">
    <source>
        <dbReference type="EMBL" id="KAJ8599990.1"/>
    </source>
</evidence>
<dbReference type="EMBL" id="JAQMWT010000531">
    <property type="protein sequence ID" value="KAJ8599990.1"/>
    <property type="molecule type" value="Genomic_DNA"/>
</dbReference>
<evidence type="ECO:0000259" key="2">
    <source>
        <dbReference type="Pfam" id="PF22053"/>
    </source>
</evidence>
<dbReference type="AlphaFoldDB" id="A0AAD7U873"/>